<dbReference type="InterPro" id="IPR037171">
    <property type="entry name" value="NagB/RpiA_transferase-like"/>
</dbReference>
<evidence type="ECO:0000256" key="4">
    <source>
        <dbReference type="PIRSR" id="PIRSR006806-1"/>
    </source>
</evidence>
<feature type="binding site" evidence="4">
    <location>
        <position position="31"/>
    </location>
    <ligand>
        <name>substrate</name>
    </ligand>
</feature>
<dbReference type="GO" id="GO:0046872">
    <property type="term" value="F:metal ion binding"/>
    <property type="evidence" value="ECO:0007669"/>
    <property type="project" value="UniProtKB-KW"/>
</dbReference>
<evidence type="ECO:0000256" key="5">
    <source>
        <dbReference type="RuleBase" id="RU361279"/>
    </source>
</evidence>
<feature type="binding site" evidence="4">
    <location>
        <begin position="112"/>
        <end position="120"/>
    </location>
    <ligand>
        <name>ATP</name>
        <dbReference type="ChEBI" id="CHEBI:30616"/>
    </ligand>
</feature>
<dbReference type="EMBL" id="DVMM01000132">
    <property type="protein sequence ID" value="HIU29890.1"/>
    <property type="molecule type" value="Genomic_DNA"/>
</dbReference>
<organism evidence="6 7">
    <name type="scientific">Candidatus Egerieisoma faecipullorum</name>
    <dbReference type="NCBI Taxonomy" id="2840963"/>
    <lineage>
        <taxon>Bacteria</taxon>
        <taxon>Bacillati</taxon>
        <taxon>Bacillota</taxon>
        <taxon>Clostridia</taxon>
        <taxon>Eubacteriales</taxon>
        <taxon>Clostridiaceae</taxon>
        <taxon>Clostridiaceae incertae sedis</taxon>
        <taxon>Candidatus Egerieisoma</taxon>
    </lineage>
</organism>
<comment type="cofactor">
    <cofactor evidence="5">
        <name>Mg(2+)</name>
        <dbReference type="ChEBI" id="CHEBI:18420"/>
    </cofactor>
</comment>
<dbReference type="SUPFAM" id="SSF100950">
    <property type="entry name" value="NagB/RpiA/CoA transferase-like"/>
    <property type="match status" value="1"/>
</dbReference>
<comment type="catalytic activity">
    <reaction evidence="5">
        <text>(6S)-5-formyl-5,6,7,8-tetrahydrofolate + ATP = (6R)-5,10-methenyltetrahydrofolate + ADP + phosphate</text>
        <dbReference type="Rhea" id="RHEA:10488"/>
        <dbReference type="ChEBI" id="CHEBI:30616"/>
        <dbReference type="ChEBI" id="CHEBI:43474"/>
        <dbReference type="ChEBI" id="CHEBI:57455"/>
        <dbReference type="ChEBI" id="CHEBI:57457"/>
        <dbReference type="ChEBI" id="CHEBI:456216"/>
        <dbReference type="EC" id="6.3.3.2"/>
    </reaction>
</comment>
<keyword evidence="5" id="KW-0479">Metal-binding</keyword>
<dbReference type="AlphaFoldDB" id="A0A9D1IAJ2"/>
<dbReference type="Proteomes" id="UP000824089">
    <property type="component" value="Unassembled WGS sequence"/>
</dbReference>
<accession>A0A9D1IAJ2</accession>
<dbReference type="Pfam" id="PF01812">
    <property type="entry name" value="5-FTHF_cyc-lig"/>
    <property type="match status" value="1"/>
</dbReference>
<dbReference type="GO" id="GO:0035999">
    <property type="term" value="P:tetrahydrofolate interconversion"/>
    <property type="evidence" value="ECO:0007669"/>
    <property type="project" value="TreeGrafter"/>
</dbReference>
<keyword evidence="3 4" id="KW-0067">ATP-binding</keyword>
<comment type="caution">
    <text evidence="6">The sequence shown here is derived from an EMBL/GenBank/DDBJ whole genome shotgun (WGS) entry which is preliminary data.</text>
</comment>
<evidence type="ECO:0000256" key="1">
    <source>
        <dbReference type="ARBA" id="ARBA00010638"/>
    </source>
</evidence>
<dbReference type="GO" id="GO:0030272">
    <property type="term" value="F:5-formyltetrahydrofolate cyclo-ligase activity"/>
    <property type="evidence" value="ECO:0007669"/>
    <property type="project" value="UniProtKB-EC"/>
</dbReference>
<protein>
    <recommendedName>
        <fullName evidence="5">5-formyltetrahydrofolate cyclo-ligase</fullName>
        <ecNumber evidence="5">6.3.3.2</ecNumber>
    </recommendedName>
</protein>
<evidence type="ECO:0000256" key="3">
    <source>
        <dbReference type="ARBA" id="ARBA00022840"/>
    </source>
</evidence>
<dbReference type="InterPro" id="IPR024185">
    <property type="entry name" value="FTHF_cligase-like_sf"/>
</dbReference>
<dbReference type="PIRSF" id="PIRSF006806">
    <property type="entry name" value="FTHF_cligase"/>
    <property type="match status" value="1"/>
</dbReference>
<dbReference type="Gene3D" id="3.40.50.10420">
    <property type="entry name" value="NagB/RpiA/CoA transferase-like"/>
    <property type="match status" value="1"/>
</dbReference>
<reference evidence="6" key="1">
    <citation type="submission" date="2020-10" db="EMBL/GenBank/DDBJ databases">
        <authorList>
            <person name="Gilroy R."/>
        </authorList>
    </citation>
    <scope>NUCLEOTIDE SEQUENCE</scope>
    <source>
        <strain evidence="6">CHK195-4489</strain>
    </source>
</reference>
<feature type="binding site" evidence="4">
    <location>
        <position position="36"/>
    </location>
    <ligand>
        <name>substrate</name>
    </ligand>
</feature>
<gene>
    <name evidence="6" type="ORF">IAD50_06310</name>
</gene>
<dbReference type="NCBIfam" id="TIGR02727">
    <property type="entry name" value="MTHFS_bact"/>
    <property type="match status" value="1"/>
</dbReference>
<evidence type="ECO:0000313" key="7">
    <source>
        <dbReference type="Proteomes" id="UP000824089"/>
    </source>
</evidence>
<sequence length="176" mass="20573">MKLINTDRFAAEAKFVRLRRYRDADVVMCYVSTKEEADTWWLLKTILQDGKLPAVPRVDGDTMEFYIIEDLNELEPGKFGIFEPLQQCRIYLPGGAELMAVPGVRFDESCNRMGHGRGYYDKYFGKYGQECFFKVALTTEDRVEEELSDRKPHDIPMDVILTERRVIQRDRCAVER</sequence>
<name>A0A9D1IAJ2_9CLOT</name>
<dbReference type="PANTHER" id="PTHR23407">
    <property type="entry name" value="ATPASE INHIBITOR/5-FORMYLTETRAHYDROFOLATE CYCLO-LIGASE"/>
    <property type="match status" value="1"/>
</dbReference>
<dbReference type="InterPro" id="IPR002698">
    <property type="entry name" value="FTHF_cligase"/>
</dbReference>
<dbReference type="GO" id="GO:0005524">
    <property type="term" value="F:ATP binding"/>
    <property type="evidence" value="ECO:0007669"/>
    <property type="project" value="UniProtKB-KW"/>
</dbReference>
<dbReference type="PANTHER" id="PTHR23407:SF1">
    <property type="entry name" value="5-FORMYLTETRAHYDROFOLATE CYCLO-LIGASE"/>
    <property type="match status" value="1"/>
</dbReference>
<keyword evidence="2 4" id="KW-0547">Nucleotide-binding</keyword>
<reference evidence="6" key="2">
    <citation type="journal article" date="2021" name="PeerJ">
        <title>Extensive microbial diversity within the chicken gut microbiome revealed by metagenomics and culture.</title>
        <authorList>
            <person name="Gilroy R."/>
            <person name="Ravi A."/>
            <person name="Getino M."/>
            <person name="Pursley I."/>
            <person name="Horton D.L."/>
            <person name="Alikhan N.F."/>
            <person name="Baker D."/>
            <person name="Gharbi K."/>
            <person name="Hall N."/>
            <person name="Watson M."/>
            <person name="Adriaenssens E.M."/>
            <person name="Foster-Nyarko E."/>
            <person name="Jarju S."/>
            <person name="Secka A."/>
            <person name="Antonio M."/>
            <person name="Oren A."/>
            <person name="Chaudhuri R.R."/>
            <person name="La Ragione R."/>
            <person name="Hildebrand F."/>
            <person name="Pallen M.J."/>
        </authorList>
    </citation>
    <scope>NUCLEOTIDE SEQUENCE</scope>
    <source>
        <strain evidence="6">CHK195-4489</strain>
    </source>
</reference>
<keyword evidence="6" id="KW-0436">Ligase</keyword>
<evidence type="ECO:0000313" key="6">
    <source>
        <dbReference type="EMBL" id="HIU29890.1"/>
    </source>
</evidence>
<dbReference type="EC" id="6.3.3.2" evidence="5"/>
<keyword evidence="5" id="KW-0460">Magnesium</keyword>
<dbReference type="GO" id="GO:0009396">
    <property type="term" value="P:folic acid-containing compound biosynthetic process"/>
    <property type="evidence" value="ECO:0007669"/>
    <property type="project" value="TreeGrafter"/>
</dbReference>
<evidence type="ECO:0000256" key="2">
    <source>
        <dbReference type="ARBA" id="ARBA00022741"/>
    </source>
</evidence>
<comment type="similarity">
    <text evidence="1 5">Belongs to the 5-formyltetrahydrofolate cyclo-ligase family.</text>
</comment>
<proteinExistence type="inferred from homology"/>